<evidence type="ECO:0000259" key="1">
    <source>
        <dbReference type="Pfam" id="PF02470"/>
    </source>
</evidence>
<dbReference type="Pfam" id="PF02470">
    <property type="entry name" value="MlaD"/>
    <property type="match status" value="1"/>
</dbReference>
<feature type="domain" description="Mammalian cell entry C-terminal" evidence="2">
    <location>
        <begin position="119"/>
        <end position="333"/>
    </location>
</feature>
<evidence type="ECO:0000313" key="3">
    <source>
        <dbReference type="EMBL" id="MBC2961386.1"/>
    </source>
</evidence>
<dbReference type="RefSeq" id="WP_186346591.1">
    <property type="nucleotide sequence ID" value="NZ_BMMR01000001.1"/>
</dbReference>
<dbReference type="InterPro" id="IPR024516">
    <property type="entry name" value="Mce_C"/>
</dbReference>
<dbReference type="NCBIfam" id="TIGR00996">
    <property type="entry name" value="Mtu_fam_mce"/>
    <property type="match status" value="1"/>
</dbReference>
<keyword evidence="4" id="KW-1185">Reference proteome</keyword>
<organism evidence="3 4">
    <name type="scientific">Nocardioides deserti</name>
    <dbReference type="NCBI Taxonomy" id="1588644"/>
    <lineage>
        <taxon>Bacteria</taxon>
        <taxon>Bacillati</taxon>
        <taxon>Actinomycetota</taxon>
        <taxon>Actinomycetes</taxon>
        <taxon>Propionibacteriales</taxon>
        <taxon>Nocardioidaceae</taxon>
        <taxon>Nocardioides</taxon>
    </lineage>
</organism>
<dbReference type="InterPro" id="IPR005693">
    <property type="entry name" value="Mce"/>
</dbReference>
<dbReference type="EMBL" id="JACMYC010000007">
    <property type="protein sequence ID" value="MBC2961386.1"/>
    <property type="molecule type" value="Genomic_DNA"/>
</dbReference>
<evidence type="ECO:0000313" key="4">
    <source>
        <dbReference type="Proteomes" id="UP000604001"/>
    </source>
</evidence>
<dbReference type="InterPro" id="IPR003399">
    <property type="entry name" value="Mce/MlaD"/>
</dbReference>
<sequence>MILRRTKLLGIAFLALIVLSVWLVYGVFTKKFATYDEVTLQTSSIGLQLPQRADVKIRGVIVGEVLAFEADSDGAEITLGLHQGKRDTIPANVTGSIVPKTLFGEKYVSLVVPEDADDEPIEPGATIERTEVSTEVEEVLSDLYPLLRTVQPAQLNRTLTAIATALEGRGEALGENLETLDSYLKRINPEIPRLVEDLRLTAEVSQVYSDVLPEVGSILEDTVLTTGTLEDREDKLNALFDDVSSFSEVAGTFLDDNEQNLIRLGEVGEPFLRTLSKYSTQFPCLLRGIVNAGKLQAEAFRGFELHIVIELLPNQPRPYTPADAPVYADDRGPNCLHLPNPPWSQDNPVRHQPDFRDGIDEPTGKGTSRVAPGFLAAGQGYAGSPAEATVLKSLLAPGLGTTPESVDDLGPLLVAPMARGAEVSVR</sequence>
<comment type="caution">
    <text evidence="3">The sequence shown here is derived from an EMBL/GenBank/DDBJ whole genome shotgun (WGS) entry which is preliminary data.</text>
</comment>
<feature type="domain" description="Mce/MlaD" evidence="1">
    <location>
        <begin position="36"/>
        <end position="111"/>
    </location>
</feature>
<gene>
    <name evidence="3" type="ORF">H7344_13870</name>
</gene>
<name>A0ABR6UAB3_9ACTN</name>
<protein>
    <submittedName>
        <fullName evidence="3">MCE family protein</fullName>
    </submittedName>
</protein>
<dbReference type="PANTHER" id="PTHR33371">
    <property type="entry name" value="INTERMEMBRANE PHOSPHOLIPID TRANSPORT SYSTEM BINDING PROTEIN MLAD-RELATED"/>
    <property type="match status" value="1"/>
</dbReference>
<accession>A0ABR6UAB3</accession>
<dbReference type="InterPro" id="IPR052336">
    <property type="entry name" value="MlaD_Phospholipid_Transporter"/>
</dbReference>
<proteinExistence type="predicted"/>
<dbReference type="Pfam" id="PF11887">
    <property type="entry name" value="Mce4_CUP1"/>
    <property type="match status" value="1"/>
</dbReference>
<reference evidence="3 4" key="1">
    <citation type="submission" date="2020-08" db="EMBL/GenBank/DDBJ databases">
        <title>novel species in genus Nocardioides.</title>
        <authorList>
            <person name="Zhang G."/>
        </authorList>
    </citation>
    <scope>NUCLEOTIDE SEQUENCE [LARGE SCALE GENOMIC DNA]</scope>
    <source>
        <strain evidence="3 4">SC8A-24</strain>
    </source>
</reference>
<evidence type="ECO:0000259" key="2">
    <source>
        <dbReference type="Pfam" id="PF11887"/>
    </source>
</evidence>
<dbReference type="Proteomes" id="UP000604001">
    <property type="component" value="Unassembled WGS sequence"/>
</dbReference>
<dbReference type="PANTHER" id="PTHR33371:SF19">
    <property type="entry name" value="MCE-FAMILY PROTEIN MCE4A"/>
    <property type="match status" value="1"/>
</dbReference>